<comment type="similarity">
    <text evidence="5">Belongs to the FMN-dependent alpha-hydroxy acid dehydrogenase family.</text>
</comment>
<sequence>MAQTPTMPRALRRILRLEDFEPAARAYLPRPIFGYVAGAAEDNASLRMNRASFDDYSFVHRVMVNVSQRSQAVELFGRSYASPFGIAPMGMAALYAYRGDLVMAAAARDANVPMILSGSSLIPMEEVVKEAPDTWFQAYLPGETAPAMALIDRAGRAGFRTLVITVDVSVMANRENNIRSGFSAPLRPSLRLAWDGVTHPSWLLGTFTRTLLRHGMPHFENNFAGRGAPILSSNVLRDYNDRGHITWKHLEAIRRVWPGPMVLKGILRPQDAVTAREIGADAIVVSNHGGRQLDGCAAPLRVLPGIVAAVPDLPVLLDSGVRRGTDVLKAIGLGARMVLVGRPFAYAATIAGQAGVAHGIKLLSDEVFRNMGMLGIANLADMTPDFLRREYPGAA</sequence>
<keyword evidence="3 7" id="KW-0288">FMN</keyword>
<feature type="binding site" evidence="7">
    <location>
        <position position="174"/>
    </location>
    <ligand>
        <name>glyoxylate</name>
        <dbReference type="ChEBI" id="CHEBI:36655"/>
    </ligand>
</feature>
<feature type="binding site" evidence="7">
    <location>
        <position position="291"/>
    </location>
    <ligand>
        <name>glyoxylate</name>
        <dbReference type="ChEBI" id="CHEBI:36655"/>
    </ligand>
</feature>
<protein>
    <submittedName>
        <fullName evidence="9">Alpha-hydroxy-acid oxidizing protein</fullName>
    </submittedName>
</protein>
<keyword evidence="10" id="KW-1185">Reference proteome</keyword>
<dbReference type="CDD" id="cd02809">
    <property type="entry name" value="alpha_hydroxyacid_oxid_FMN"/>
    <property type="match status" value="1"/>
</dbReference>
<dbReference type="InterPro" id="IPR000262">
    <property type="entry name" value="FMN-dep_DH"/>
</dbReference>
<comment type="cofactor">
    <cofactor evidence="1">
        <name>FMN</name>
        <dbReference type="ChEBI" id="CHEBI:58210"/>
    </cofactor>
</comment>
<evidence type="ECO:0000256" key="1">
    <source>
        <dbReference type="ARBA" id="ARBA00001917"/>
    </source>
</evidence>
<name>A0A934SYC5_9BURK</name>
<evidence type="ECO:0000313" key="10">
    <source>
        <dbReference type="Proteomes" id="UP000622890"/>
    </source>
</evidence>
<evidence type="ECO:0000256" key="5">
    <source>
        <dbReference type="ARBA" id="ARBA00024042"/>
    </source>
</evidence>
<dbReference type="InterPro" id="IPR012133">
    <property type="entry name" value="Alpha-hydoxy_acid_DH_FMN"/>
</dbReference>
<evidence type="ECO:0000259" key="8">
    <source>
        <dbReference type="PROSITE" id="PS51349"/>
    </source>
</evidence>
<keyword evidence="2 7" id="KW-0285">Flavoprotein</keyword>
<dbReference type="PROSITE" id="PS51349">
    <property type="entry name" value="FMN_HYDROXY_ACID_DH_2"/>
    <property type="match status" value="1"/>
</dbReference>
<dbReference type="SUPFAM" id="SSF51395">
    <property type="entry name" value="FMN-linked oxidoreductases"/>
    <property type="match status" value="1"/>
</dbReference>
<evidence type="ECO:0000256" key="4">
    <source>
        <dbReference type="ARBA" id="ARBA00023002"/>
    </source>
</evidence>
<feature type="binding site" evidence="7">
    <location>
        <position position="35"/>
    </location>
    <ligand>
        <name>glyoxylate</name>
        <dbReference type="ChEBI" id="CHEBI:36655"/>
    </ligand>
</feature>
<gene>
    <name evidence="9" type="ORF">JJB74_10995</name>
</gene>
<evidence type="ECO:0000256" key="7">
    <source>
        <dbReference type="PIRSR" id="PIRSR000138-2"/>
    </source>
</evidence>
<reference evidence="9" key="1">
    <citation type="submission" date="2021-01" db="EMBL/GenBank/DDBJ databases">
        <title>Genome sequence of strain Noviherbaspirillum sp. DKR-6.</title>
        <authorList>
            <person name="Chaudhary D.K."/>
        </authorList>
    </citation>
    <scope>NUCLEOTIDE SEQUENCE</scope>
    <source>
        <strain evidence="9">DKR-6</strain>
    </source>
</reference>
<dbReference type="Pfam" id="PF01070">
    <property type="entry name" value="FMN_dh"/>
    <property type="match status" value="1"/>
</dbReference>
<dbReference type="InterPro" id="IPR013785">
    <property type="entry name" value="Aldolase_TIM"/>
</dbReference>
<dbReference type="Gene3D" id="3.20.20.70">
    <property type="entry name" value="Aldolase class I"/>
    <property type="match status" value="1"/>
</dbReference>
<feature type="binding site" evidence="7">
    <location>
        <begin position="88"/>
        <end position="90"/>
    </location>
    <ligand>
        <name>FMN</name>
        <dbReference type="ChEBI" id="CHEBI:58210"/>
    </ligand>
</feature>
<dbReference type="Proteomes" id="UP000622890">
    <property type="component" value="Unassembled WGS sequence"/>
</dbReference>
<dbReference type="PROSITE" id="PS00557">
    <property type="entry name" value="FMN_HYDROXY_ACID_DH_1"/>
    <property type="match status" value="1"/>
</dbReference>
<dbReference type="RefSeq" id="WP_200591926.1">
    <property type="nucleotide sequence ID" value="NZ_JAEPBG010000004.1"/>
</dbReference>
<feature type="binding site" evidence="7">
    <location>
        <position position="288"/>
    </location>
    <ligand>
        <name>glyoxylate</name>
        <dbReference type="ChEBI" id="CHEBI:36655"/>
    </ligand>
</feature>
<feature type="binding site" evidence="7">
    <location>
        <position position="137"/>
    </location>
    <ligand>
        <name>FMN</name>
        <dbReference type="ChEBI" id="CHEBI:58210"/>
    </ligand>
</feature>
<dbReference type="GO" id="GO:0009060">
    <property type="term" value="P:aerobic respiration"/>
    <property type="evidence" value="ECO:0007669"/>
    <property type="project" value="TreeGrafter"/>
</dbReference>
<feature type="binding site" evidence="7">
    <location>
        <begin position="318"/>
        <end position="322"/>
    </location>
    <ligand>
        <name>FMN</name>
        <dbReference type="ChEBI" id="CHEBI:58210"/>
    </ligand>
</feature>
<dbReference type="PIRSF" id="PIRSF000138">
    <property type="entry name" value="Al-hdrx_acd_dh"/>
    <property type="match status" value="1"/>
</dbReference>
<evidence type="ECO:0000256" key="6">
    <source>
        <dbReference type="PIRSR" id="PIRSR000138-1"/>
    </source>
</evidence>
<accession>A0A934SYC5</accession>
<evidence type="ECO:0000256" key="3">
    <source>
        <dbReference type="ARBA" id="ARBA00022643"/>
    </source>
</evidence>
<feature type="binding site" evidence="7">
    <location>
        <position position="117"/>
    </location>
    <ligand>
        <name>FMN</name>
        <dbReference type="ChEBI" id="CHEBI:58210"/>
    </ligand>
</feature>
<dbReference type="PANTHER" id="PTHR10578:SF107">
    <property type="entry name" value="2-HYDROXYACID OXIDASE 1"/>
    <property type="match status" value="1"/>
</dbReference>
<dbReference type="FunFam" id="3.20.20.70:FF:000029">
    <property type="entry name" value="L-lactate dehydrogenase"/>
    <property type="match status" value="1"/>
</dbReference>
<dbReference type="EMBL" id="JAEPBG010000004">
    <property type="protein sequence ID" value="MBK4735137.1"/>
    <property type="molecule type" value="Genomic_DNA"/>
</dbReference>
<dbReference type="GO" id="GO:0005886">
    <property type="term" value="C:plasma membrane"/>
    <property type="evidence" value="ECO:0007669"/>
    <property type="project" value="TreeGrafter"/>
</dbReference>
<feature type="binding site" evidence="7">
    <location>
        <position position="139"/>
    </location>
    <ligand>
        <name>glyoxylate</name>
        <dbReference type="ChEBI" id="CHEBI:36655"/>
    </ligand>
</feature>
<comment type="caution">
    <text evidence="9">The sequence shown here is derived from an EMBL/GenBank/DDBJ whole genome shotgun (WGS) entry which is preliminary data.</text>
</comment>
<feature type="active site" description="Proton acceptor" evidence="6">
    <location>
        <position position="288"/>
    </location>
</feature>
<feature type="binding site" evidence="7">
    <location>
        <begin position="341"/>
        <end position="342"/>
    </location>
    <ligand>
        <name>FMN</name>
        <dbReference type="ChEBI" id="CHEBI:58210"/>
    </ligand>
</feature>
<dbReference type="InterPro" id="IPR008259">
    <property type="entry name" value="FMN_hydac_DH_AS"/>
</dbReference>
<dbReference type="AlphaFoldDB" id="A0A934SYC5"/>
<feature type="domain" description="FMN hydroxy acid dehydrogenase" evidence="8">
    <location>
        <begin position="9"/>
        <end position="392"/>
    </location>
</feature>
<dbReference type="GO" id="GO:0010181">
    <property type="term" value="F:FMN binding"/>
    <property type="evidence" value="ECO:0007669"/>
    <property type="project" value="InterPro"/>
</dbReference>
<dbReference type="InterPro" id="IPR037396">
    <property type="entry name" value="FMN_HAD"/>
</dbReference>
<organism evidence="9 10">
    <name type="scientific">Noviherbaspirillum pedocola</name>
    <dbReference type="NCBI Taxonomy" id="2801341"/>
    <lineage>
        <taxon>Bacteria</taxon>
        <taxon>Pseudomonadati</taxon>
        <taxon>Pseudomonadota</taxon>
        <taxon>Betaproteobacteria</taxon>
        <taxon>Burkholderiales</taxon>
        <taxon>Oxalobacteraceae</taxon>
        <taxon>Noviherbaspirillum</taxon>
    </lineage>
</organism>
<feature type="binding site" evidence="7">
    <location>
        <position position="165"/>
    </location>
    <ligand>
        <name>FMN</name>
        <dbReference type="ChEBI" id="CHEBI:58210"/>
    </ligand>
</feature>
<proteinExistence type="inferred from homology"/>
<keyword evidence="4" id="KW-0560">Oxidoreductase</keyword>
<evidence type="ECO:0000313" key="9">
    <source>
        <dbReference type="EMBL" id="MBK4735137.1"/>
    </source>
</evidence>
<evidence type="ECO:0000256" key="2">
    <source>
        <dbReference type="ARBA" id="ARBA00022630"/>
    </source>
</evidence>
<feature type="binding site" evidence="7">
    <location>
        <position position="264"/>
    </location>
    <ligand>
        <name>FMN</name>
        <dbReference type="ChEBI" id="CHEBI:58210"/>
    </ligand>
</feature>
<dbReference type="PANTHER" id="PTHR10578">
    <property type="entry name" value="S -2-HYDROXY-ACID OXIDASE-RELATED"/>
    <property type="match status" value="1"/>
</dbReference>
<dbReference type="GO" id="GO:0004459">
    <property type="term" value="F:L-lactate dehydrogenase (NAD+) activity"/>
    <property type="evidence" value="ECO:0007669"/>
    <property type="project" value="TreeGrafter"/>
</dbReference>
<feature type="binding site" evidence="7">
    <location>
        <position position="286"/>
    </location>
    <ligand>
        <name>FMN</name>
        <dbReference type="ChEBI" id="CHEBI:58210"/>
    </ligand>
</feature>